<dbReference type="AlphaFoldDB" id="A0A1W1GX28"/>
<evidence type="ECO:0000313" key="2">
    <source>
        <dbReference type="Proteomes" id="UP000191133"/>
    </source>
</evidence>
<dbReference type="Proteomes" id="UP000191133">
    <property type="component" value="Unassembled WGS sequence"/>
</dbReference>
<name>A0A1W1GX28_9GAMM</name>
<organism evidence="1 2">
    <name type="scientific">Stenotrophomonas indicatrix</name>
    <dbReference type="NCBI Taxonomy" id="2045451"/>
    <lineage>
        <taxon>Bacteria</taxon>
        <taxon>Pseudomonadati</taxon>
        <taxon>Pseudomonadota</taxon>
        <taxon>Gammaproteobacteria</taxon>
        <taxon>Lysobacterales</taxon>
        <taxon>Lysobacteraceae</taxon>
        <taxon>Stenotrophomonas</taxon>
    </lineage>
</organism>
<protein>
    <submittedName>
        <fullName evidence="1">Uncharacterized protein</fullName>
    </submittedName>
</protein>
<proteinExistence type="predicted"/>
<accession>A0A1W1GX28</accession>
<evidence type="ECO:0000313" key="1">
    <source>
        <dbReference type="EMBL" id="SLM23923.1"/>
    </source>
</evidence>
<reference evidence="2" key="1">
    <citation type="submission" date="2016-10" db="EMBL/GenBank/DDBJ databases">
        <authorList>
            <person name="Varghese N."/>
        </authorList>
    </citation>
    <scope>NUCLEOTIDE SEQUENCE [LARGE SCALE GENOMIC DNA]</scope>
    <source>
        <strain evidence="2">92MFCol6.1</strain>
    </source>
</reference>
<sequence length="160" mass="17227">MADLAEPLSWQLVEFLAARVRLISRSSGFRTDIGAGAVIIDETEISEDSTEPATIISVRQLSRSGGGVAQSSSDAAITIEFEVPRDSDEANPRLLVHRARHDLIRALTFKEKSLPLGVTSFELLETQLATLEDDAGHTAVVAQITARAGLTETFEPVSNP</sequence>
<dbReference type="EMBL" id="FWEU01000002">
    <property type="protein sequence ID" value="SLM23923.1"/>
    <property type="molecule type" value="Genomic_DNA"/>
</dbReference>
<dbReference type="RefSeq" id="WP_080149249.1">
    <property type="nucleotide sequence ID" value="NZ_FWEU01000002.1"/>
</dbReference>
<gene>
    <name evidence="1" type="ORF">SAMN04488690_1630</name>
</gene>